<sequence>MSVARIPRSSPLLRALSVGKAAEMLGPLFQALPSVLKWAAALVFVFNIRSWPLFWHFRIYSTIWRYHRLLLSARLRLLGASPKAKQSGLEKFYESRLHLGESPFDRVYVWKEWAGPDDCDFNMHLSNSCYAKHLDVARFDAAIQMLQTGFFSGAWTALGATHYKFIKEIPMFAHYELRSSVAAWDNKWMYVVTRYVTHPNKKSKKAGSKHPGSGDSTPPLGPPFVPPIRTPATTHDTPSSLHPYDSALHDLLASLTPRTEPDGATLHCVVVSELCLKMGRITIPPAVALAVEGYAGRAPSGEKYDATNNVHPHLEKIRALKAKGNLRSAQAFFRGSWKDLKDQDRWWMDVLGGDVEERRRRNLDLVSGVQRGMEGAKYV</sequence>
<dbReference type="Gene3D" id="3.10.129.10">
    <property type="entry name" value="Hotdog Thioesterase"/>
    <property type="match status" value="1"/>
</dbReference>
<evidence type="ECO:0000256" key="2">
    <source>
        <dbReference type="SAM" id="MobiDB-lite"/>
    </source>
</evidence>
<proteinExistence type="inferred from homology"/>
<dbReference type="EMBL" id="RWJN01000314">
    <property type="protein sequence ID" value="TCD63221.1"/>
    <property type="molecule type" value="Genomic_DNA"/>
</dbReference>
<dbReference type="PANTHER" id="PTHR12475:SF4">
    <property type="entry name" value="PROTEIN THEM6"/>
    <property type="match status" value="1"/>
</dbReference>
<name>A0A4R0R6P7_9APHY</name>
<evidence type="ECO:0008006" key="5">
    <source>
        <dbReference type="Google" id="ProtNLM"/>
    </source>
</evidence>
<protein>
    <recommendedName>
        <fullName evidence="5">Thioesterase domain-containing protein</fullName>
    </recommendedName>
</protein>
<feature type="compositionally biased region" description="Pro residues" evidence="2">
    <location>
        <begin position="219"/>
        <end position="229"/>
    </location>
</feature>
<dbReference type="Pfam" id="PF13279">
    <property type="entry name" value="4HBT_2"/>
    <property type="match status" value="1"/>
</dbReference>
<dbReference type="SUPFAM" id="SSF54637">
    <property type="entry name" value="Thioesterase/thiol ester dehydrase-isomerase"/>
    <property type="match status" value="1"/>
</dbReference>
<comment type="similarity">
    <text evidence="1">Belongs to the lcsJ thioesterase family.</text>
</comment>
<dbReference type="InterPro" id="IPR029069">
    <property type="entry name" value="HotDog_dom_sf"/>
</dbReference>
<dbReference type="PANTHER" id="PTHR12475">
    <property type="match status" value="1"/>
</dbReference>
<dbReference type="OrthoDB" id="265761at2759"/>
<dbReference type="AlphaFoldDB" id="A0A4R0R6P7"/>
<feature type="region of interest" description="Disordered" evidence="2">
    <location>
        <begin position="201"/>
        <end position="240"/>
    </location>
</feature>
<evidence type="ECO:0000313" key="3">
    <source>
        <dbReference type="EMBL" id="TCD63221.1"/>
    </source>
</evidence>
<evidence type="ECO:0000313" key="4">
    <source>
        <dbReference type="Proteomes" id="UP000292702"/>
    </source>
</evidence>
<gene>
    <name evidence="3" type="ORF">EIP91_005834</name>
</gene>
<feature type="compositionally biased region" description="Polar residues" evidence="2">
    <location>
        <begin position="231"/>
        <end position="240"/>
    </location>
</feature>
<keyword evidence="4" id="KW-1185">Reference proteome</keyword>
<evidence type="ECO:0000256" key="1">
    <source>
        <dbReference type="ARBA" id="ARBA00038476"/>
    </source>
</evidence>
<reference evidence="3 4" key="1">
    <citation type="submission" date="2018-11" db="EMBL/GenBank/DDBJ databases">
        <title>Genome assembly of Steccherinum ochraceum LE-BIN_3174, the white-rot fungus of the Steccherinaceae family (The Residual Polyporoid clade, Polyporales, Basidiomycota).</title>
        <authorList>
            <person name="Fedorova T.V."/>
            <person name="Glazunova O.A."/>
            <person name="Landesman E.O."/>
            <person name="Moiseenko K.V."/>
            <person name="Psurtseva N.V."/>
            <person name="Savinova O.S."/>
            <person name="Shakhova N.V."/>
            <person name="Tyazhelova T.V."/>
            <person name="Vasina D.V."/>
        </authorList>
    </citation>
    <scope>NUCLEOTIDE SEQUENCE [LARGE SCALE GENOMIC DNA]</scope>
    <source>
        <strain evidence="3 4">LE-BIN_3174</strain>
    </source>
</reference>
<comment type="caution">
    <text evidence="3">The sequence shown here is derived from an EMBL/GenBank/DDBJ whole genome shotgun (WGS) entry which is preliminary data.</text>
</comment>
<dbReference type="Proteomes" id="UP000292702">
    <property type="component" value="Unassembled WGS sequence"/>
</dbReference>
<accession>A0A4R0R6P7</accession>
<organism evidence="3 4">
    <name type="scientific">Steccherinum ochraceum</name>
    <dbReference type="NCBI Taxonomy" id="92696"/>
    <lineage>
        <taxon>Eukaryota</taxon>
        <taxon>Fungi</taxon>
        <taxon>Dikarya</taxon>
        <taxon>Basidiomycota</taxon>
        <taxon>Agaricomycotina</taxon>
        <taxon>Agaricomycetes</taxon>
        <taxon>Polyporales</taxon>
        <taxon>Steccherinaceae</taxon>
        <taxon>Steccherinum</taxon>
    </lineage>
</organism>
<dbReference type="InterPro" id="IPR051490">
    <property type="entry name" value="THEM6_lcsJ_thioesterase"/>
</dbReference>